<evidence type="ECO:0000313" key="3">
    <source>
        <dbReference type="Proteomes" id="UP000230233"/>
    </source>
</evidence>
<organism evidence="2 3">
    <name type="scientific">Caenorhabditis nigoni</name>
    <dbReference type="NCBI Taxonomy" id="1611254"/>
    <lineage>
        <taxon>Eukaryota</taxon>
        <taxon>Metazoa</taxon>
        <taxon>Ecdysozoa</taxon>
        <taxon>Nematoda</taxon>
        <taxon>Chromadorea</taxon>
        <taxon>Rhabditida</taxon>
        <taxon>Rhabditina</taxon>
        <taxon>Rhabditomorpha</taxon>
        <taxon>Rhabditoidea</taxon>
        <taxon>Rhabditidae</taxon>
        <taxon>Peloderinae</taxon>
        <taxon>Caenorhabditis</taxon>
    </lineage>
</organism>
<dbReference type="EMBL" id="PDUG01000003">
    <property type="protein sequence ID" value="PIC41444.1"/>
    <property type="molecule type" value="Genomic_DNA"/>
</dbReference>
<proteinExistence type="predicted"/>
<feature type="compositionally biased region" description="Basic residues" evidence="1">
    <location>
        <begin position="40"/>
        <end position="50"/>
    </location>
</feature>
<dbReference type="Proteomes" id="UP000230233">
    <property type="component" value="Chromosome III"/>
</dbReference>
<reference evidence="3" key="1">
    <citation type="submission" date="2017-10" db="EMBL/GenBank/DDBJ databases">
        <title>Rapid genome shrinkage in a self-fertile nematode reveals novel sperm competition proteins.</title>
        <authorList>
            <person name="Yin D."/>
            <person name="Schwarz E.M."/>
            <person name="Thomas C.G."/>
            <person name="Felde R.L."/>
            <person name="Korf I.F."/>
            <person name="Cutter A.D."/>
            <person name="Schartner C.M."/>
            <person name="Ralston E.J."/>
            <person name="Meyer B.J."/>
            <person name="Haag E.S."/>
        </authorList>
    </citation>
    <scope>NUCLEOTIDE SEQUENCE [LARGE SCALE GENOMIC DNA]</scope>
    <source>
        <strain evidence="3">JU1422</strain>
    </source>
</reference>
<protein>
    <submittedName>
        <fullName evidence="2">Uncharacterized protein</fullName>
    </submittedName>
</protein>
<dbReference type="AlphaFoldDB" id="A0A2G5UPF3"/>
<sequence>MEMLRIRKPDVMAVDPSIYFRYRYPDDAMIHTPPAERRAPQHHGVMRGRRRKQLCAVQRRIDGGYA</sequence>
<evidence type="ECO:0000313" key="2">
    <source>
        <dbReference type="EMBL" id="PIC41444.1"/>
    </source>
</evidence>
<accession>A0A2G5UPF3</accession>
<feature type="region of interest" description="Disordered" evidence="1">
    <location>
        <begin position="31"/>
        <end position="50"/>
    </location>
</feature>
<gene>
    <name evidence="2" type="primary">Cnig_chr_III.g8856</name>
    <name evidence="2" type="ORF">B9Z55_008856</name>
</gene>
<name>A0A2G5UPF3_9PELO</name>
<evidence type="ECO:0000256" key="1">
    <source>
        <dbReference type="SAM" id="MobiDB-lite"/>
    </source>
</evidence>
<comment type="caution">
    <text evidence="2">The sequence shown here is derived from an EMBL/GenBank/DDBJ whole genome shotgun (WGS) entry which is preliminary data.</text>
</comment>
<keyword evidence="3" id="KW-1185">Reference proteome</keyword>